<accession>A0A7R7FSQ7</accession>
<evidence type="ECO:0000313" key="2">
    <source>
        <dbReference type="Proteomes" id="UP000515472"/>
    </source>
</evidence>
<dbReference type="EMBL" id="AP023213">
    <property type="protein sequence ID" value="BCO11334.1"/>
    <property type="molecule type" value="Genomic_DNA"/>
</dbReference>
<name>A0A7R7FSQ7_9BACT</name>
<proteinExistence type="predicted"/>
<protein>
    <submittedName>
        <fullName evidence="1">Uncharacterized protein</fullName>
    </submittedName>
</protein>
<dbReference type="AlphaFoldDB" id="A0A7R7FSQ7"/>
<organism evidence="1 2">
    <name type="scientific">Citrifermentans bremense</name>
    <dbReference type="NCBI Taxonomy" id="60035"/>
    <lineage>
        <taxon>Bacteria</taxon>
        <taxon>Pseudomonadati</taxon>
        <taxon>Thermodesulfobacteriota</taxon>
        <taxon>Desulfuromonadia</taxon>
        <taxon>Geobacterales</taxon>
        <taxon>Geobacteraceae</taxon>
        <taxon>Citrifermentans</taxon>
    </lineage>
</organism>
<reference evidence="1 2" key="1">
    <citation type="submission" date="2020-06" db="EMBL/GenBank/DDBJ databases">
        <title>Interaction of electrochemicaly active bacteria, Geobacter bremensis R4 on different carbon anode.</title>
        <authorList>
            <person name="Meng L."/>
            <person name="Yoshida N."/>
        </authorList>
    </citation>
    <scope>NUCLEOTIDE SEQUENCE [LARGE SCALE GENOMIC DNA]</scope>
    <source>
        <strain evidence="1 2">R4</strain>
    </source>
</reference>
<dbReference type="Proteomes" id="UP000515472">
    <property type="component" value="Chromosome"/>
</dbReference>
<evidence type="ECO:0000313" key="1">
    <source>
        <dbReference type="EMBL" id="BCO11334.1"/>
    </source>
</evidence>
<keyword evidence="2" id="KW-1185">Reference proteome</keyword>
<gene>
    <name evidence="1" type="ORF">GEOBRER4_n1647</name>
</gene>
<sequence length="55" mass="5919">MYSSFLATVEGADLAPTSSKMAHCYPLTIVKSEPVEPFTVAKNELGNNTAKCRQA</sequence>